<comment type="caution">
    <text evidence="3">The sequence shown here is derived from an EMBL/GenBank/DDBJ whole genome shotgun (WGS) entry which is preliminary data.</text>
</comment>
<evidence type="ECO:0000256" key="1">
    <source>
        <dbReference type="SAM" id="MobiDB-lite"/>
    </source>
</evidence>
<gene>
    <name evidence="3" type="ORF">JK364_37370</name>
</gene>
<sequence>MGLILVTDPGENCIAVVDPESHRLVPTLSAPIPLPARSMPDRLVVRTALDRLDAPAVLHRGTLTGPLPGDPDRPVLPGARTGLDAVRPLGTYELFNQFAGIFPDQGPYSGGTLVTVIGSHFSGTTDVFFGTRRAASFSVLDDQTIVAVSPSGTGSVPVYVTTPGGTAPIGSFFYLPWPTLTGITPVAGPLGGGGIVELTGVNLSTARVVHFGDSVAHPTAVSDQHLLVTAPPASGPGTVPVYVITVGGVSNRLRYTYAAVPVVTDVSPTTGSTAGGEPVVLTGTGLSHVTAVTFGGVPATSFGSISDTVLVVVTPPNVPGPADITVTTAGGSVTVPDGFNYVAPSTTTVTSAPDPSVVGQPVTFTAVVAGVPPTAGTPTSTVTFDFGDGSPTVAVSLTGGTATVGHTYAAPSIAPYAVTAEYGGDLYFTASTGTDTQTVGQASTTTTVNSAPDPSVPGQPVTFVAQVAPAPPGAGAPTGTVTFDFGDGTPAVTQPLANGAATVTHAYTDVSGSPYPVTATYHGDTNFTPATGTDTQIVEQAATATAVSTAPGPSVVGQPVTVTATVTAVSPGAGAPTGTVTLDFGDGTPTLTQPVPAGQATATHTYTDTTGSPYTVTATYNGDTNFTASTGTDLQSVGRSSTATAVSSAPDPSAVGEPVTVTATVTAVSPGAGTPTGTVTLDFGDGTPTLTQPVSTGQATATHTYTDTTGSPYAIIATYNGDTNFLTSLGTDSQTVQRAATATAVTTAPDPSAVGDPVTFTATVTAVPPGAGTPTGTVTFDPGDGTPLLTAPLSGDTATATYTYTDTAGSPYTVTATYNGDVDFTASSGTDVQTVEPATTATALTSVPDPSSVGQSTTFIAKVTPDTPGAGSPTGTVTFEFSDSTPPVTAPVAGGTATVAHTNPESATTYTVTATYSGDTNFQPSSATDGQQVVQGVSTTVLTASPSPSVTGETVTFTATVAAAPPASGTPAGTVTFDFGDGIAPVALPLTGGTATTDHAYTTAVGSPYTVTATYDGDANFVASVGTKLHTVDPAATATTITATPDPSVTGELVTVTVAPTGPGAGTPTGPVTIDFGDGSPPVTAQLVAGSATVTHAYASTAGSPYTIAAEYGGDADFAPSENTLVHAVAPAATTTVVTSSPTPSAVGQTVTLIARVAPVPPGAGAPTGTVTFDFGDGTTTATTPVANGVATTTHAYISTAGSPYTITAAYSGDDSFATSTGTTVQQVEMNVSATATTVSTTPDPSVIGEAVTVSATVTVLPPAAGTATGTVTFDFGDGSTTVTVPLTGDTATTSHAYASTAGSPYTIIATYSGDDDFTGSTGLDIQTVTPASSSTTLSSAPNPSVTGRPVTFTATVASGQPGAGTPPSTVTFDFGDGGPTVRAPLTGGTAIAVHAYPHTAGSPYTVTATYDGDVSFTGSTDTLTQTVNPAATATTVFSSPDPSQVGQPVTVTANVAVVAPGSGTTNGTVTFDFGDGTPPVTAPSVAGVAAVTHAYPGTSGSPYTISATYGDDGDFAPSTGTDTHTVHPSSTTITVTADPDPSVVGEEVTVTATVTPVPPGAGVPSGAVTFDFGDGTQAVDVPLTGGAAILSHAYPSRLGSPYTITATYGGSDDFRSSVDTEDQTVLQSATTTTVSSAPEPSVVGRPVSFTATVAPVAPGGGSPTGTVTFDFGDGSTPAATPVVDGLATAVHAYTTAAGSPYPVTATYGGSPDFTGSGDLVTHSVGRALTTTAVVSAPDPSVAGQPVTITATVSAVAPGAGTPTGTVTFDPGDGSPALTAPMTAGVATVTHAWADTSGSPYTITANYGGDSDFTASTGTDTQTVAPASTDTDVTSSPGPSVTGQPVTITATVSAVAPGAGTPTGTVTFDPGDGSPALTAPMTAGVATVTHAYTDASGSPYTIIATYDGDADFRTSLGTDIQTVGRASTTVAVSDLPEPSVTGQPVTFLARVAPVAPGAGAPTGTVTYDFGDGTQTVDVPVTDGVATAAHTYATAAGSPYTVTATYGGDAHFIGSVKTETHSVERALSTTAVDSSPNPSVTGQPVTVTATIAAVAPGAGTPTGTVTFDFGDGTGAVTAPVTGGVATTTHAYPIAFDSPYTITADYSGDADFTASAGTATQTVHPAATITTVTSAPDPSVAGQAVTIGATVAPAVPGDGIPTGTVTFDPGDGGPAVTAPLVNGAASVTHAYPSTSGSPYTITVSYSGDADFTASIGTDTQTVGQAASATSLVTSPDPSVAGEQVTFTARVAAAAPGAGSPTGTVTFDFGDGTPTATAPVSGGVATVAHPYATSVGSPFAVTAAYSGDADFAPSTATGTHTVSASAATTSTTVTSSPDPSVTGRAVTFTATVAPTPPGAGVPTGTVTFDFGDGRPTATASLSAGVATVVHSYTTAVGSPYTVTATYSGDVNFSSSAGTDTQTVAPASTTTTVASAPDPSVVGQPVTLTATVAPIAPGAGVPTGTVTFDFGDGSPVASAPLANGVATISHAYTTAGGFTVTATYDGDPSFLSSSGTDTQTVHQAATTTAVVSAPDPTVSGQPVTLSATVVPIAPGVGVPTGTVTFDFGDGTPTATAPLADGLTSVTHSYAGTSGSPYTVTATYNGDTDYTASSGTDVHTVNRAATTTAVSSSPDPGVTGQSVTLTATVTPVGPGSGTPTGTVTFSFGDGTPAATAPVAGSVATITHAYSTAAGSPFTVTATYNGDTGFAPSTGTDTQTVNKAATTTTVASSPDPTVTGQTVALTATVTPVGPGSGTPTGTVTFSFGDGTPTATAPVAGGVATVTHAYAGTSGSPYTVTATYNGDNGYTSSTGTDTQTVNKAATTTTVASAPDPSVTGQTVTLTATVASVLPGAGIPTGTVTFSFGDGAPTVTAPLSGGTATTAHAYTTRTGSPYPVTATYNGDTNYTASTGTDSQTVGRAATTTTVVSAPDPSATGQSVTLTATVASLSPGAGTPTGTVTFSFGDGTGNSTVTLSGGVATVNHTYTTRTGSPFPITATYNGDTNFSASSGTDTQTINNKAATTTTVTSTPDPSVVGQSVTIRATVSSASGTPVGAVTFSFGDGTNTAVGILSGGIATVTHTYTTTTGSPFTITATYNGTENFATSSGTDTQTVNKAATTTAVVSSPNPSLVSDPVTVTATVSPVAPGTGTPTGTVTLAITNRTPQVVTLVNGTASATFNPLQKGTHTVTANYNGDVNFAASSASITQTVNTGSG</sequence>
<dbReference type="SMART" id="SM00089">
    <property type="entry name" value="PKD"/>
    <property type="match status" value="9"/>
</dbReference>
<keyword evidence="4" id="KW-1185">Reference proteome</keyword>
<feature type="region of interest" description="Disordered" evidence="1">
    <location>
        <begin position="1817"/>
        <end position="1844"/>
    </location>
</feature>
<evidence type="ECO:0000259" key="2">
    <source>
        <dbReference type="PROSITE" id="PS50093"/>
    </source>
</evidence>
<dbReference type="InterPro" id="IPR035986">
    <property type="entry name" value="PKD_dom_sf"/>
</dbReference>
<dbReference type="Gene3D" id="2.60.40.10">
    <property type="entry name" value="Immunoglobulins"/>
    <property type="match status" value="32"/>
</dbReference>
<dbReference type="SUPFAM" id="SSF49299">
    <property type="entry name" value="PKD domain"/>
    <property type="match status" value="1"/>
</dbReference>
<feature type="domain" description="PKD" evidence="2">
    <location>
        <begin position="2454"/>
        <end position="2499"/>
    </location>
</feature>
<dbReference type="PROSITE" id="PS50093">
    <property type="entry name" value="PKD"/>
    <property type="match status" value="1"/>
</dbReference>
<dbReference type="Pfam" id="PF01833">
    <property type="entry name" value="TIG"/>
    <property type="match status" value="3"/>
</dbReference>
<dbReference type="InterPro" id="IPR002909">
    <property type="entry name" value="IPT_dom"/>
</dbReference>
<dbReference type="CDD" id="cd00603">
    <property type="entry name" value="IPT_PCSR"/>
    <property type="match status" value="1"/>
</dbReference>
<accession>A0ABS1PZZ4</accession>
<dbReference type="InterPro" id="IPR000601">
    <property type="entry name" value="PKD_dom"/>
</dbReference>
<dbReference type="SUPFAM" id="SSF81296">
    <property type="entry name" value="E set domains"/>
    <property type="match status" value="3"/>
</dbReference>
<dbReference type="InterPro" id="IPR022409">
    <property type="entry name" value="PKD/Chitinase_dom"/>
</dbReference>
<organism evidence="3 4">
    <name type="scientific">Streptomyces endocoffeicus</name>
    <dbReference type="NCBI Taxonomy" id="2898945"/>
    <lineage>
        <taxon>Bacteria</taxon>
        <taxon>Bacillati</taxon>
        <taxon>Actinomycetota</taxon>
        <taxon>Actinomycetes</taxon>
        <taxon>Kitasatosporales</taxon>
        <taxon>Streptomycetaceae</taxon>
        <taxon>Streptomyces</taxon>
    </lineage>
</organism>
<dbReference type="Proteomes" id="UP000621510">
    <property type="component" value="Unassembled WGS sequence"/>
</dbReference>
<proteinExistence type="predicted"/>
<dbReference type="InterPro" id="IPR014756">
    <property type="entry name" value="Ig_E-set"/>
</dbReference>
<dbReference type="InterPro" id="IPR013783">
    <property type="entry name" value="Ig-like_fold"/>
</dbReference>
<dbReference type="Pfam" id="PF16640">
    <property type="entry name" value="Big_3_5"/>
    <property type="match status" value="25"/>
</dbReference>
<dbReference type="SMART" id="SM00429">
    <property type="entry name" value="IPT"/>
    <property type="match status" value="3"/>
</dbReference>
<evidence type="ECO:0000313" key="3">
    <source>
        <dbReference type="EMBL" id="MBL1118011.1"/>
    </source>
</evidence>
<protein>
    <submittedName>
        <fullName evidence="3">Ig-like domain repeat protein</fullName>
    </submittedName>
</protein>
<dbReference type="RefSeq" id="WP_201855832.1">
    <property type="nucleotide sequence ID" value="NZ_JAERRG010000020.1"/>
</dbReference>
<dbReference type="EMBL" id="JAERRG010000020">
    <property type="protein sequence ID" value="MBL1118011.1"/>
    <property type="molecule type" value="Genomic_DNA"/>
</dbReference>
<dbReference type="InterPro" id="IPR032109">
    <property type="entry name" value="Big_3_5"/>
</dbReference>
<name>A0ABS1PZZ4_9ACTN</name>
<evidence type="ECO:0000313" key="4">
    <source>
        <dbReference type="Proteomes" id="UP000621510"/>
    </source>
</evidence>
<dbReference type="CDD" id="cd00102">
    <property type="entry name" value="IPT"/>
    <property type="match status" value="2"/>
</dbReference>
<reference evidence="3 4" key="1">
    <citation type="submission" date="2021-01" db="EMBL/GenBank/DDBJ databases">
        <title>WGS of actinomycetes isolated from Thailand.</title>
        <authorList>
            <person name="Thawai C."/>
        </authorList>
    </citation>
    <scope>NUCLEOTIDE SEQUENCE [LARGE SCALE GENOMIC DNA]</scope>
    <source>
        <strain evidence="3 4">CA3R110</strain>
    </source>
</reference>